<feature type="disulfide bond" evidence="19">
    <location>
        <begin position="1201"/>
        <end position="1218"/>
    </location>
</feature>
<feature type="disulfide bond" evidence="19">
    <location>
        <begin position="590"/>
        <end position="607"/>
    </location>
</feature>
<dbReference type="GO" id="GO:0070831">
    <property type="term" value="P:basement membrane assembly"/>
    <property type="evidence" value="ECO:0007669"/>
    <property type="project" value="TreeGrafter"/>
</dbReference>
<evidence type="ECO:0000256" key="3">
    <source>
        <dbReference type="ARBA" id="ARBA00022530"/>
    </source>
</evidence>
<dbReference type="GO" id="GO:0016477">
    <property type="term" value="P:cell migration"/>
    <property type="evidence" value="ECO:0007669"/>
    <property type="project" value="TreeGrafter"/>
</dbReference>
<feature type="domain" description="Laminin IV type B" evidence="24">
    <location>
        <begin position="627"/>
        <end position="840"/>
    </location>
</feature>
<feature type="disulfide bond" evidence="19">
    <location>
        <begin position="1172"/>
        <end position="1181"/>
    </location>
</feature>
<feature type="disulfide bond" evidence="19">
    <location>
        <begin position="588"/>
        <end position="600"/>
    </location>
</feature>
<dbReference type="Pfam" id="PF21199">
    <property type="entry name" value="LAMININ_IV_B"/>
    <property type="match status" value="1"/>
</dbReference>
<dbReference type="KEGG" id="foc:113204163"/>
<evidence type="ECO:0000256" key="20">
    <source>
        <dbReference type="SAM" id="Coils"/>
    </source>
</evidence>
<dbReference type="InterPro" id="IPR000742">
    <property type="entry name" value="EGF"/>
</dbReference>
<evidence type="ECO:0000313" key="26">
    <source>
        <dbReference type="Proteomes" id="UP000504606"/>
    </source>
</evidence>
<dbReference type="Gene3D" id="2.60.120.260">
    <property type="entry name" value="Galactose-binding domain-like"/>
    <property type="match status" value="1"/>
</dbReference>
<dbReference type="GO" id="GO:0009888">
    <property type="term" value="P:tissue development"/>
    <property type="evidence" value="ECO:0007669"/>
    <property type="project" value="TreeGrafter"/>
</dbReference>
<dbReference type="GO" id="GO:0030054">
    <property type="term" value="C:cell junction"/>
    <property type="evidence" value="ECO:0007669"/>
    <property type="project" value="UniProtKB-ARBA"/>
</dbReference>
<dbReference type="InterPro" id="IPR002049">
    <property type="entry name" value="LE_dom"/>
</dbReference>
<dbReference type="PRINTS" id="PR00011">
    <property type="entry name" value="EGFLAMININ"/>
</dbReference>
<feature type="domain" description="Laminin EGF-like" evidence="23">
    <location>
        <begin position="846"/>
        <end position="893"/>
    </location>
</feature>
<keyword evidence="6" id="KW-0084">Basement membrane</keyword>
<feature type="disulfide bond" evidence="19">
    <location>
        <begin position="1199"/>
        <end position="1211"/>
    </location>
</feature>
<feature type="domain" description="Laminin EGF-like" evidence="23">
    <location>
        <begin position="1199"/>
        <end position="1245"/>
    </location>
</feature>
<keyword evidence="11 19" id="KW-0424">Laminin EGF-like domain</keyword>
<keyword evidence="9 19" id="KW-1015">Disulfide bond</keyword>
<keyword evidence="10" id="KW-0325">Glycoprotein</keyword>
<dbReference type="Pfam" id="PF00055">
    <property type="entry name" value="Laminin_N"/>
    <property type="match status" value="1"/>
</dbReference>
<evidence type="ECO:0000256" key="19">
    <source>
        <dbReference type="PROSITE-ProRule" id="PRU00460"/>
    </source>
</evidence>
<feature type="disulfide bond" evidence="19">
    <location>
        <begin position="894"/>
        <end position="906"/>
    </location>
</feature>
<dbReference type="PROSITE" id="PS51117">
    <property type="entry name" value="LAMININ_NTER"/>
    <property type="match status" value="1"/>
</dbReference>
<dbReference type="SMART" id="SM00181">
    <property type="entry name" value="EGF"/>
    <property type="match status" value="8"/>
</dbReference>
<dbReference type="FunFam" id="2.10.25.10:FF:000280">
    <property type="entry name" value="Laminin subunit beta 4"/>
    <property type="match status" value="1"/>
</dbReference>
<feature type="disulfide bond" evidence="19">
    <location>
        <begin position="571"/>
        <end position="585"/>
    </location>
</feature>
<dbReference type="InterPro" id="IPR008211">
    <property type="entry name" value="Laminin_N"/>
</dbReference>
<dbReference type="PROSITE" id="PS51116">
    <property type="entry name" value="LAMININ_IVB"/>
    <property type="match status" value="1"/>
</dbReference>
<feature type="disulfide bond" evidence="19">
    <location>
        <begin position="1220"/>
        <end position="1229"/>
    </location>
</feature>
<name>A0A9C6WYQ0_FRAOC</name>
<dbReference type="FunFam" id="2.10.25.10:FF:000084">
    <property type="entry name" value="Laminin subunit alpha 3"/>
    <property type="match status" value="1"/>
</dbReference>
<dbReference type="FunFam" id="2.60.120.260:FF:000010">
    <property type="entry name" value="Laminin subunit beta 1"/>
    <property type="match status" value="1"/>
</dbReference>
<feature type="disulfide bond" evidence="19">
    <location>
        <begin position="867"/>
        <end position="876"/>
    </location>
</feature>
<feature type="domain" description="Laminin EGF-like" evidence="23">
    <location>
        <begin position="588"/>
        <end position="648"/>
    </location>
</feature>
<feature type="coiled-coil region" evidence="20">
    <location>
        <begin position="1403"/>
        <end position="1462"/>
    </location>
</feature>
<evidence type="ECO:0000256" key="22">
    <source>
        <dbReference type="SAM" id="SignalP"/>
    </source>
</evidence>
<evidence type="ECO:0000256" key="16">
    <source>
        <dbReference type="ARBA" id="ARBA00077414"/>
    </source>
</evidence>
<feature type="disulfide bond" evidence="19">
    <location>
        <begin position="848"/>
        <end position="865"/>
    </location>
</feature>
<dbReference type="GeneID" id="113204163"/>
<dbReference type="FunFam" id="2.170.300.10:FF:000004">
    <property type="entry name" value="Laminin subunit beta 1"/>
    <property type="match status" value="1"/>
</dbReference>
<dbReference type="Gene3D" id="2.10.25.10">
    <property type="entry name" value="Laminin"/>
    <property type="match status" value="11"/>
</dbReference>
<feature type="coiled-coil region" evidence="20">
    <location>
        <begin position="1645"/>
        <end position="1724"/>
    </location>
</feature>
<dbReference type="SUPFAM" id="SSF57196">
    <property type="entry name" value="EGF/Laminin"/>
    <property type="match status" value="13"/>
</dbReference>
<feature type="disulfide bond" evidence="19">
    <location>
        <begin position="1153"/>
        <end position="1170"/>
    </location>
</feature>
<accession>A0A9C6WYQ0</accession>
<dbReference type="GO" id="GO:0009887">
    <property type="term" value="P:animal organ morphogenesis"/>
    <property type="evidence" value="ECO:0007669"/>
    <property type="project" value="TreeGrafter"/>
</dbReference>
<dbReference type="SMART" id="SM00136">
    <property type="entry name" value="LamNT"/>
    <property type="match status" value="1"/>
</dbReference>
<evidence type="ECO:0000313" key="27">
    <source>
        <dbReference type="RefSeq" id="XP_052123710.1"/>
    </source>
</evidence>
<organism evidence="26 27">
    <name type="scientific">Frankliniella occidentalis</name>
    <name type="common">Western flower thrips</name>
    <name type="synonym">Euthrips occidentalis</name>
    <dbReference type="NCBI Taxonomy" id="133901"/>
    <lineage>
        <taxon>Eukaryota</taxon>
        <taxon>Metazoa</taxon>
        <taxon>Ecdysozoa</taxon>
        <taxon>Arthropoda</taxon>
        <taxon>Hexapoda</taxon>
        <taxon>Insecta</taxon>
        <taxon>Pterygota</taxon>
        <taxon>Neoptera</taxon>
        <taxon>Paraneoptera</taxon>
        <taxon>Thysanoptera</taxon>
        <taxon>Terebrantia</taxon>
        <taxon>Thripoidea</taxon>
        <taxon>Thripidae</taxon>
        <taxon>Frankliniella</taxon>
    </lineage>
</organism>
<evidence type="ECO:0000256" key="13">
    <source>
        <dbReference type="ARBA" id="ARBA00071081"/>
    </source>
</evidence>
<dbReference type="InterPro" id="IPR056863">
    <property type="entry name" value="LMN_ATRN_NET-like_EGF"/>
</dbReference>
<feature type="disulfide bond" evidence="19">
    <location>
        <begin position="559"/>
        <end position="568"/>
    </location>
</feature>
<dbReference type="PROSITE" id="PS01248">
    <property type="entry name" value="EGF_LAM_1"/>
    <property type="match status" value="5"/>
</dbReference>
<evidence type="ECO:0000259" key="25">
    <source>
        <dbReference type="PROSITE" id="PS51117"/>
    </source>
</evidence>
<dbReference type="FunFam" id="2.10.25.10:FF:000135">
    <property type="entry name" value="Laminin subunit beta 4"/>
    <property type="match status" value="2"/>
</dbReference>
<protein>
    <recommendedName>
        <fullName evidence="13">Laminin subunit beta-3</fullName>
    </recommendedName>
    <alternativeName>
        <fullName evidence="14">Epiligrin subunit bata</fullName>
    </alternativeName>
    <alternativeName>
        <fullName evidence="18">Kalinin B1 chain</fullName>
    </alternativeName>
    <alternativeName>
        <fullName evidence="15">Kalinin subunit beta</fullName>
    </alternativeName>
    <alternativeName>
        <fullName evidence="17">Laminin-5 subunit beta</fullName>
    </alternativeName>
    <alternativeName>
        <fullName evidence="16">Nicein subunit beta</fullName>
    </alternativeName>
</protein>
<feature type="region of interest" description="Disordered" evidence="21">
    <location>
        <begin position="22"/>
        <end position="71"/>
    </location>
</feature>
<reference evidence="27" key="1">
    <citation type="submission" date="2025-08" db="UniProtKB">
        <authorList>
            <consortium name="RefSeq"/>
        </authorList>
    </citation>
    <scope>IDENTIFICATION</scope>
    <source>
        <tissue evidence="27">Whole organism</tissue>
    </source>
</reference>
<dbReference type="SMART" id="SM00180">
    <property type="entry name" value="EGF_Lam"/>
    <property type="match status" value="13"/>
</dbReference>
<evidence type="ECO:0000256" key="4">
    <source>
        <dbReference type="ARBA" id="ARBA00022729"/>
    </source>
</evidence>
<feature type="chain" id="PRO_5038845615" description="Laminin subunit beta-3" evidence="22">
    <location>
        <begin position="19"/>
        <end position="1849"/>
    </location>
</feature>
<dbReference type="GO" id="GO:0043256">
    <property type="term" value="C:laminin complex"/>
    <property type="evidence" value="ECO:0007669"/>
    <property type="project" value="TreeGrafter"/>
</dbReference>
<evidence type="ECO:0000256" key="10">
    <source>
        <dbReference type="ARBA" id="ARBA00023180"/>
    </source>
</evidence>
<evidence type="ECO:0000256" key="5">
    <source>
        <dbReference type="ARBA" id="ARBA00022737"/>
    </source>
</evidence>
<keyword evidence="3" id="KW-0272">Extracellular matrix</keyword>
<dbReference type="GO" id="GO:0007411">
    <property type="term" value="P:axon guidance"/>
    <property type="evidence" value="ECO:0007669"/>
    <property type="project" value="TreeGrafter"/>
</dbReference>
<feature type="disulfide bond" evidence="19">
    <location>
        <begin position="914"/>
        <end position="923"/>
    </location>
</feature>
<dbReference type="FunFam" id="2.10.25.10:FF:000138">
    <property type="entry name" value="Laminin subunit beta 1"/>
    <property type="match status" value="1"/>
</dbReference>
<evidence type="ECO:0000256" key="6">
    <source>
        <dbReference type="ARBA" id="ARBA00022869"/>
    </source>
</evidence>
<dbReference type="FunFam" id="2.10.25.10:FF:000130">
    <property type="entry name" value="Laminin subunit beta 1"/>
    <property type="match status" value="1"/>
</dbReference>
<dbReference type="OrthoDB" id="5985440at2759"/>
<comment type="subunit">
    <text evidence="12">Laminin is a complex glycoprotein, consisting of three different polypeptide chains (alpha, beta, gamma), which are bound to each other by disulfide bonds into a cross-shaped molecule comprising one long and three short arms with globules at each end. Beta-3 is a subunit of laminin-5 (laminin-332 or epiligrin/kalinin/nicein). Interacts with ECM1.</text>
</comment>
<evidence type="ECO:0000256" key="14">
    <source>
        <dbReference type="ARBA" id="ARBA00075207"/>
    </source>
</evidence>
<keyword evidence="2" id="KW-0964">Secreted</keyword>
<keyword evidence="4 22" id="KW-0732">Signal</keyword>
<dbReference type="CDD" id="cd00055">
    <property type="entry name" value="EGF_Lam"/>
    <property type="match status" value="13"/>
</dbReference>
<dbReference type="InterPro" id="IPR050440">
    <property type="entry name" value="Laminin/Netrin_ECM"/>
</dbReference>
<evidence type="ECO:0000256" key="11">
    <source>
        <dbReference type="ARBA" id="ARBA00023292"/>
    </source>
</evidence>
<feature type="domain" description="Laminin EGF-like" evidence="23">
    <location>
        <begin position="939"/>
        <end position="988"/>
    </location>
</feature>
<feature type="domain" description="Laminin EGF-like" evidence="23">
    <location>
        <begin position="894"/>
        <end position="938"/>
    </location>
</feature>
<gene>
    <name evidence="27" type="primary">LOC113204163</name>
</gene>
<evidence type="ECO:0000256" key="17">
    <source>
        <dbReference type="ARBA" id="ARBA00081912"/>
    </source>
</evidence>
<proteinExistence type="predicted"/>
<comment type="caution">
    <text evidence="19">Lacks conserved residue(s) required for the propagation of feature annotation.</text>
</comment>
<evidence type="ECO:0000259" key="23">
    <source>
        <dbReference type="PROSITE" id="PS50027"/>
    </source>
</evidence>
<dbReference type="PANTHER" id="PTHR10574">
    <property type="entry name" value="NETRIN/LAMININ-RELATED"/>
    <property type="match status" value="1"/>
</dbReference>
<dbReference type="FunFam" id="2.10.25.10:FF:000065">
    <property type="entry name" value="Laminin subunit beta 1"/>
    <property type="match status" value="1"/>
</dbReference>
<dbReference type="Proteomes" id="UP000504606">
    <property type="component" value="Unplaced"/>
</dbReference>
<dbReference type="FunFam" id="2.170.300.10:FF:000001">
    <property type="entry name" value="Laminin subunit beta-1"/>
    <property type="match status" value="1"/>
</dbReference>
<evidence type="ECO:0000256" key="7">
    <source>
        <dbReference type="ARBA" id="ARBA00022889"/>
    </source>
</evidence>
<feature type="domain" description="Laminin N-terminal" evidence="25">
    <location>
        <begin position="112"/>
        <end position="350"/>
    </location>
</feature>
<feature type="compositionally biased region" description="Polar residues" evidence="21">
    <location>
        <begin position="22"/>
        <end position="46"/>
    </location>
</feature>
<dbReference type="FunFam" id="2.10.25.10:FF:000101">
    <property type="entry name" value="Laminin subunit beta 1"/>
    <property type="match status" value="1"/>
</dbReference>
<feature type="domain" description="Laminin EGF-like" evidence="23">
    <location>
        <begin position="477"/>
        <end position="536"/>
    </location>
</feature>
<feature type="disulfide bond" evidence="19">
    <location>
        <begin position="1123"/>
        <end position="1132"/>
    </location>
</feature>
<keyword evidence="7" id="KW-0130">Cell adhesion</keyword>
<feature type="domain" description="Laminin EGF-like" evidence="23">
    <location>
        <begin position="537"/>
        <end position="587"/>
    </location>
</feature>
<keyword evidence="5" id="KW-0677">Repeat</keyword>
<evidence type="ECO:0000256" key="18">
    <source>
        <dbReference type="ARBA" id="ARBA00082200"/>
    </source>
</evidence>
<keyword evidence="8 20" id="KW-0175">Coiled coil</keyword>
<feature type="signal peptide" evidence="22">
    <location>
        <begin position="1"/>
        <end position="18"/>
    </location>
</feature>
<feature type="disulfide bond" evidence="19">
    <location>
        <begin position="1151"/>
        <end position="1163"/>
    </location>
</feature>
<comment type="subcellular location">
    <subcellularLocation>
        <location evidence="1">Secreted</location>
        <location evidence="1">Extracellular space</location>
        <location evidence="1">Extracellular matrix</location>
        <location evidence="1">Basement membrane</location>
    </subcellularLocation>
</comment>
<evidence type="ECO:0000256" key="15">
    <source>
        <dbReference type="ARBA" id="ARBA00076643"/>
    </source>
</evidence>
<feature type="domain" description="Laminin EGF-like" evidence="23">
    <location>
        <begin position="1151"/>
        <end position="1198"/>
    </location>
</feature>
<feature type="coiled-coil region" evidence="20">
    <location>
        <begin position="1311"/>
        <end position="1338"/>
    </location>
</feature>
<dbReference type="CTD" id="34068"/>
<dbReference type="InterPro" id="IPR013015">
    <property type="entry name" value="Laminin_IV_B"/>
</dbReference>
<dbReference type="PANTHER" id="PTHR10574:SF375">
    <property type="entry name" value="LAMININ SUBUNIT BETA-1"/>
    <property type="match status" value="1"/>
</dbReference>
<evidence type="ECO:0000256" key="9">
    <source>
        <dbReference type="ARBA" id="ARBA00023157"/>
    </source>
</evidence>
<feature type="disulfide bond" evidence="19">
    <location>
        <begin position="958"/>
        <end position="967"/>
    </location>
</feature>
<dbReference type="Gene3D" id="2.170.300.10">
    <property type="entry name" value="Tie2 ligand-binding domain superfamily"/>
    <property type="match status" value="1"/>
</dbReference>
<feature type="disulfide bond" evidence="19">
    <location>
        <begin position="609"/>
        <end position="618"/>
    </location>
</feature>
<feature type="domain" description="Laminin EGF-like" evidence="23">
    <location>
        <begin position="1100"/>
        <end position="1150"/>
    </location>
</feature>
<feature type="disulfide bond" evidence="19">
    <location>
        <begin position="846"/>
        <end position="858"/>
    </location>
</feature>
<keyword evidence="26" id="KW-1185">Reference proteome</keyword>
<dbReference type="Pfam" id="PF24973">
    <property type="entry name" value="EGF_LMN_ATRN"/>
    <property type="match status" value="2"/>
</dbReference>
<evidence type="ECO:0000256" key="21">
    <source>
        <dbReference type="SAM" id="MobiDB-lite"/>
    </source>
</evidence>
<dbReference type="FunFam" id="2.10.25.10:FF:000034">
    <property type="entry name" value="Laminin subunit alpha 3"/>
    <property type="match status" value="1"/>
</dbReference>
<dbReference type="PROSITE" id="PS50027">
    <property type="entry name" value="EGF_LAM_2"/>
    <property type="match status" value="9"/>
</dbReference>
<dbReference type="Pfam" id="PF00053">
    <property type="entry name" value="EGF_laminin"/>
    <property type="match status" value="11"/>
</dbReference>
<evidence type="ECO:0000259" key="24">
    <source>
        <dbReference type="PROSITE" id="PS51116"/>
    </source>
</evidence>
<evidence type="ECO:0000256" key="1">
    <source>
        <dbReference type="ARBA" id="ARBA00004302"/>
    </source>
</evidence>
<dbReference type="GO" id="GO:0034446">
    <property type="term" value="P:substrate adhesion-dependent cell spreading"/>
    <property type="evidence" value="ECO:0007669"/>
    <property type="project" value="TreeGrafter"/>
</dbReference>
<evidence type="ECO:0000256" key="8">
    <source>
        <dbReference type="ARBA" id="ARBA00023054"/>
    </source>
</evidence>
<evidence type="ECO:0000256" key="12">
    <source>
        <dbReference type="ARBA" id="ARBA00062742"/>
    </source>
</evidence>
<dbReference type="RefSeq" id="XP_052123710.1">
    <property type="nucleotide sequence ID" value="XM_052267750.1"/>
</dbReference>
<sequence length="1849" mass="204805">MWPSTLLLLVCSAGAAYAQYPYTNGTSRLTSPQRAKTGTRTHTYISPSHRVVRGPPRPPPAPTPKRGDIPITDSDEAYAEYEGEAHPLSESYPDFQGSKWRGYQPHKLHPCDQSSCYPATGNLLIGREKQLHATSTCGLREEERYCIVSHLQESKKCFRCDSRPHERNPAKSHTIQNVIYRDSPDSRVRSWWQAENGKENVSIQLDLEAEFHFTHVIITFKTFRPAAMLIERSYDFGDTWKVYRYFALNCDQSFPGVPKHSPRSLTDVVCESRYSKVAPSTDGEVIFRVLPPSLKIDDPYSIEVQNLLKMTNLRINFTKLHTLGDDFLDNRPEIQEKYYYSIFEMIVRGSCSCYGHASRCLPRGDVTPRPDTVYGRCDCTHHTKGYNCEMCEDFYNDLPWKPAIGKQSNACKACNCNNHATNCHFDEAVYEETGRISGGVCDGCEHNTMGRNCEQCTQLFYHDPQRDFTDPEACQPCDCDPRGSVDEGICDSRSDPENGLEAGKCHCKPNVDGRRCDRCKNGFWNFDENNADGCQACTCNTLGTVGNQGCDMNTGECTCKRNVHGRDCNQCLPEHFGLSEDPDGCKACECDPGGAYDNNCDILTGQCRCRPHVTGRQCNQPDQAFYTGLMDYNVYEAENAFGSDDCQVVTREPTPGGHDSFTGIGFMRTFENSDLNFTIDDIRSSMDYDIVIRYEPQLPNGWEDVLVTVERDGEIDSDGPCANTRPEDDIKHIRLTAGDRSAVVRPPACLEAGKTYHIKLSFKKYDQDGDKPTASILVDSIALVPRPESIPFFQGTPENIRHRDDFERYRCADYFRLPTRGISVPEICKQFYNSIGFFVQNGAYPCECDPTGSISTLCTTLGGQCECKPNVGGRRCDRCEVGTYGFGPEGCRACDCNSIGSLDNICSNSGQCKCRPNMYGRDCGQCQPGFWNFPTCQRCECNGYADTCDSYTGACIDCRNNTNGTYCDRCDSGYYGDPRLGRDIPCRPCPCPDTQESGHSFANQCSLDPYTQDVVCECQEGYAGPRCDVCGDNYFGNPDQPGGSCNLCNCSKNVDVSRPGNCDHRTGECLHCLFDTEGFNCEVCKAGYYGDAVNQRCIACVCNVLGTNQTIGPCDGKTGQCPCLPNVVGLSCDECKPNHWKIASGQGCEACDCDPTGSDETQCNPFDGQCKCRPGYGGRKCDQCEANSWGNPNIECHPCQCNAEGAATMQCHQNNGSCICTKGIGGYNCDECARGYLGNVPDCRECGECFNNWDRVLDELKMQTTEVLKSASEIKLKGATGAYSRQFEQMVKKIDEVKTILDETKLSANEIDGLQSLVNQLRKNLNQSMDELAQVEDLGRNTTQRILVANLTLADLGGKLDLLSSTAKGLHDNATKLQESNVEGALNLTRLASHRSRQAQVEAERTKELSAEAERLCRRTENMVGKSSDRFQQLQDDNSKELENVSEKLAKLEDMIPELNKQVCGRSDTPSEDSCDALCGGAGCGFCGGLPCENGAARKAERALGYAQDADKQIRDKDSKAEDLFQGVSFAHQETEQAQRLVKEALEKAQIARNTSEVSLNESTSIVDRLSNFLNVDHATPNDISTRASETLKKEIRREPEQITKLAADINGAIASLTDIDKILNETRDDLNDALLLKIQATDAKNEAAGVLATAEKVIQALEEAREAQEMAEAAIDKATNDIESAGKDLAQIASETTEAQTKANETIVDVDKLQARVRDLQTRFLKNSRDVGELKAEADSVVRDGAIAKEGASKLRAKYETAASRLQDRSKLSNNSRQRAQKILNEASSLRIQTNDKLKKLQDMGDVYSANEKQLSTITGLIDELNERMNDYLRNIKGKAEYYSMCTS</sequence>
<dbReference type="FunFam" id="2.10.25.10:FF:000011">
    <property type="entry name" value="Cadherin EGF LAG seven-pass G-type receptor"/>
    <property type="match status" value="2"/>
</dbReference>
<evidence type="ECO:0000256" key="2">
    <source>
        <dbReference type="ARBA" id="ARBA00022525"/>
    </source>
</evidence>
<feature type="disulfide bond" evidence="19">
    <location>
        <begin position="507"/>
        <end position="516"/>
    </location>
</feature>